<feature type="compositionally biased region" description="Low complexity" evidence="1">
    <location>
        <begin position="916"/>
        <end position="933"/>
    </location>
</feature>
<evidence type="ECO:0000256" key="1">
    <source>
        <dbReference type="SAM" id="MobiDB-lite"/>
    </source>
</evidence>
<feature type="region of interest" description="Disordered" evidence="1">
    <location>
        <begin position="1"/>
        <end position="27"/>
    </location>
</feature>
<feature type="non-terminal residue" evidence="2">
    <location>
        <position position="1"/>
    </location>
</feature>
<feature type="region of interest" description="Disordered" evidence="1">
    <location>
        <begin position="147"/>
        <end position="174"/>
    </location>
</feature>
<evidence type="ECO:0000313" key="3">
    <source>
        <dbReference type="Proteomes" id="UP000479000"/>
    </source>
</evidence>
<protein>
    <submittedName>
        <fullName evidence="2">Uncharacterized protein</fullName>
    </submittedName>
</protein>
<feature type="compositionally biased region" description="Low complexity" evidence="1">
    <location>
        <begin position="825"/>
        <end position="839"/>
    </location>
</feature>
<evidence type="ECO:0000313" key="2">
    <source>
        <dbReference type="EMBL" id="CAB0009548.1"/>
    </source>
</evidence>
<accession>A0A6H5H2F8</accession>
<reference evidence="2 3" key="1">
    <citation type="submission" date="2020-02" db="EMBL/GenBank/DDBJ databases">
        <authorList>
            <person name="Ferguson B K."/>
        </authorList>
    </citation>
    <scope>NUCLEOTIDE SEQUENCE [LARGE SCALE GENOMIC DNA]</scope>
</reference>
<feature type="compositionally biased region" description="Polar residues" evidence="1">
    <location>
        <begin position="562"/>
        <end position="574"/>
    </location>
</feature>
<feature type="region of interest" description="Disordered" evidence="1">
    <location>
        <begin position="556"/>
        <end position="577"/>
    </location>
</feature>
<feature type="region of interest" description="Disordered" evidence="1">
    <location>
        <begin position="812"/>
        <end position="839"/>
    </location>
</feature>
<feature type="region of interest" description="Disordered" evidence="1">
    <location>
        <begin position="910"/>
        <end position="961"/>
    </location>
</feature>
<dbReference type="EMBL" id="CADCXU010021829">
    <property type="protein sequence ID" value="CAB0009548.1"/>
    <property type="molecule type" value="Genomic_DNA"/>
</dbReference>
<keyword evidence="3" id="KW-1185">Reference proteome</keyword>
<name>A0A6H5H2F8_9HEMI</name>
<sequence length="976" mass="109472">PAQPYRRTRRPPRAPRPEGRQARAPGHRCLGGSTKDLLYAGLNTSEKGFQVVATCCPIEQAGLISKIDFLKHLNNDCESKGCGHAPLCAAKGKYITIELHGSLQETHNVRSPGPYAALMSTYGENTFISLEFHALLFLTVTKKTQSQTRKETQTHYRSRSQTDNETETPPHRQNLEVELTMEQQLKLEAKLTMNTKLQIIINLKVKLTKKQRANVPKNDDCEKMRRSVCMELVRISIFGEWCESGYPKTSGILLQPSIQCGRSELRPQQNVDTRLAAMMYGLNLSDANNGPNMTTRRELLRRSLVFPNASYSNLSANFGAIIINFENPKVLSAEERNLTLEGKNCVLSIGLNLENLHLIKITHIFQDSHDPAQVNIGTYIDLYIGILYYRSEYLVQYNWRLFSSSNLKPDMVRSMRIYRALTQTVRHWENLRRGQATRSNTKFRRYHLGTCHCHGRVLLSNAALQAAQMSYYCGSRDLEFIQSGEDRALIKSQQPRRFPASCGFIRRKSRRRRYTIGWKFSSDPELEKARTTFDTPTGAGSRLSAKAFSFLGLGPVPRPPAGQSQKQQRTSSSLGIRGFPKDGPKAVLTTLWPHRQQWLAYVRADECEVEMFPARRLACVQTIRTRNGSLSKGGSPTAVAHDLRGSSAIRIAAWSSKSGRYLELGAIVILEKAKGSDRANNQPLIRGTLPRQRNHRPLRRITSAPPSLPTIPQDLTSKTRRITRISKPKDCLHQIGGPLILIKSHPLRGFCRNLISEGSSLKAHPFCPSGKDIERSGKSRFTPAHPAIHLFHHNQVMVFVTLVDERRRSTGAPRVIGSGVNRTVNSRTPNPNEPRTTPWRGAASTSTPQFINPPMFPSFSQKLVIYPMEKLPIFPIRNFDSIDHDVRKDEGSNFENIFLLLPMGRQEPTLPPWRHAALPEPEPGGAEPGNPSPSINDITSRPDQHGGISDQPPGTAQQAVGATIPRIYDPRACSFV</sequence>
<dbReference type="AlphaFoldDB" id="A0A6H5H2F8"/>
<proteinExistence type="predicted"/>
<gene>
    <name evidence="2" type="ORF">NTEN_LOCUS14685</name>
</gene>
<dbReference type="Proteomes" id="UP000479000">
    <property type="component" value="Unassembled WGS sequence"/>
</dbReference>
<feature type="compositionally biased region" description="Basic residues" evidence="1">
    <location>
        <begin position="1"/>
        <end position="13"/>
    </location>
</feature>
<organism evidence="2 3">
    <name type="scientific">Nesidiocoris tenuis</name>
    <dbReference type="NCBI Taxonomy" id="355587"/>
    <lineage>
        <taxon>Eukaryota</taxon>
        <taxon>Metazoa</taxon>
        <taxon>Ecdysozoa</taxon>
        <taxon>Arthropoda</taxon>
        <taxon>Hexapoda</taxon>
        <taxon>Insecta</taxon>
        <taxon>Pterygota</taxon>
        <taxon>Neoptera</taxon>
        <taxon>Paraneoptera</taxon>
        <taxon>Hemiptera</taxon>
        <taxon>Heteroptera</taxon>
        <taxon>Panheteroptera</taxon>
        <taxon>Cimicomorpha</taxon>
        <taxon>Miridae</taxon>
        <taxon>Dicyphina</taxon>
        <taxon>Nesidiocoris</taxon>
    </lineage>
</organism>